<dbReference type="EMBL" id="CP138895">
    <property type="protein sequence ID" value="WPK24258.1"/>
    <property type="molecule type" value="Genomic_DNA"/>
</dbReference>
<evidence type="ECO:0000256" key="3">
    <source>
        <dbReference type="ARBA" id="ARBA00019928"/>
    </source>
</evidence>
<evidence type="ECO:0000256" key="8">
    <source>
        <dbReference type="ARBA" id="ARBA00029848"/>
    </source>
</evidence>
<dbReference type="InterPro" id="IPR003194">
    <property type="entry name" value="TFIIA_gsu"/>
</dbReference>
<dbReference type="CDD" id="cd10014">
    <property type="entry name" value="TFIIA_gamma_C"/>
    <property type="match status" value="1"/>
</dbReference>
<gene>
    <name evidence="12" type="ORF">PUMCH_001525</name>
</gene>
<dbReference type="SUPFAM" id="SSF50784">
    <property type="entry name" value="Transcription factor IIA (TFIIA), beta-barrel domain"/>
    <property type="match status" value="1"/>
</dbReference>
<proteinExistence type="inferred from homology"/>
<comment type="function">
    <text evidence="7">TFIIA is a component of the transcription machinery of RNA polymerase II and plays an important role in transcriptional activation. TFIIA in a complex with TBP mediates transcriptional activity.</text>
</comment>
<dbReference type="InterPro" id="IPR009083">
    <property type="entry name" value="TFIIA_a-hlx"/>
</dbReference>
<feature type="domain" description="Transcription initiation factor IIA gamma subunit N-terminal" evidence="10">
    <location>
        <begin position="57"/>
        <end position="103"/>
    </location>
</feature>
<sequence length="172" mass="19689">MENRAYCRQARTDTYSNTSRNTLYIVISQYQPLILLNFRPLQSANPFFLVDMSAPAYYELYRRSAVGSALADALDSLISDEKIQPQLAMRVLNNFDRIVAESLKAERSMCKSKISFKGDLHTYRFCDDVWTFIIKNVSIKMTDMSNNDVNDSDIVVDKFKIVACNSRKSGEP</sequence>
<dbReference type="Pfam" id="PF02268">
    <property type="entry name" value="TFIIA_gamma_N"/>
    <property type="match status" value="1"/>
</dbReference>
<dbReference type="Gene3D" id="2.30.18.10">
    <property type="entry name" value="Transcription factor IIA (TFIIA), beta-barrel domain"/>
    <property type="match status" value="1"/>
</dbReference>
<comment type="subcellular location">
    <subcellularLocation>
        <location evidence="1">Nucleus</location>
    </subcellularLocation>
</comment>
<protein>
    <recommendedName>
        <fullName evidence="3">Transcription initiation factor IIA subunit 2</fullName>
    </recommendedName>
    <alternativeName>
        <fullName evidence="9">General transcription factor IIA subunit 2</fullName>
    </alternativeName>
    <alternativeName>
        <fullName evidence="8">Transcription initiation factor IIA small chain</fullName>
    </alternativeName>
</protein>
<dbReference type="SUPFAM" id="SSF47396">
    <property type="entry name" value="Transcription factor IIA (TFIIA), alpha-helical domain"/>
    <property type="match status" value="1"/>
</dbReference>
<accession>A0AAX4H717</accession>
<evidence type="ECO:0000256" key="6">
    <source>
        <dbReference type="ARBA" id="ARBA00023242"/>
    </source>
</evidence>
<evidence type="ECO:0000259" key="10">
    <source>
        <dbReference type="Pfam" id="PF02268"/>
    </source>
</evidence>
<dbReference type="GeneID" id="88172590"/>
<evidence type="ECO:0000256" key="4">
    <source>
        <dbReference type="ARBA" id="ARBA00023015"/>
    </source>
</evidence>
<dbReference type="Proteomes" id="UP001338582">
    <property type="component" value="Chromosome 2"/>
</dbReference>
<dbReference type="InterPro" id="IPR009088">
    <property type="entry name" value="TFIIA_b-brl"/>
</dbReference>
<dbReference type="FunFam" id="1.10.287.190:FF:000001">
    <property type="entry name" value="Transcription initiation factor IIA subunit 2"/>
    <property type="match status" value="1"/>
</dbReference>
<comment type="similarity">
    <text evidence="2">Belongs to the TFIIA subunit 2 family.</text>
</comment>
<name>A0AAX4H717_9ASCO</name>
<evidence type="ECO:0000256" key="1">
    <source>
        <dbReference type="ARBA" id="ARBA00004123"/>
    </source>
</evidence>
<dbReference type="GO" id="GO:0005672">
    <property type="term" value="C:transcription factor TFIIA complex"/>
    <property type="evidence" value="ECO:0007669"/>
    <property type="project" value="InterPro"/>
</dbReference>
<evidence type="ECO:0000256" key="7">
    <source>
        <dbReference type="ARBA" id="ARBA00024733"/>
    </source>
</evidence>
<dbReference type="GO" id="GO:0006367">
    <property type="term" value="P:transcription initiation at RNA polymerase II promoter"/>
    <property type="evidence" value="ECO:0007669"/>
    <property type="project" value="InterPro"/>
</dbReference>
<dbReference type="Gene3D" id="1.10.287.190">
    <property type="entry name" value="Transcription factor IIA gamma subunit, alpha-helical domain"/>
    <property type="match status" value="1"/>
</dbReference>
<dbReference type="Pfam" id="PF02751">
    <property type="entry name" value="TFIIA_gamma_C"/>
    <property type="match status" value="1"/>
</dbReference>
<organism evidence="12 13">
    <name type="scientific">Australozyma saopauloensis</name>
    <dbReference type="NCBI Taxonomy" id="291208"/>
    <lineage>
        <taxon>Eukaryota</taxon>
        <taxon>Fungi</taxon>
        <taxon>Dikarya</taxon>
        <taxon>Ascomycota</taxon>
        <taxon>Saccharomycotina</taxon>
        <taxon>Pichiomycetes</taxon>
        <taxon>Metschnikowiaceae</taxon>
        <taxon>Australozyma</taxon>
    </lineage>
</organism>
<dbReference type="RefSeq" id="XP_062876641.1">
    <property type="nucleotide sequence ID" value="XM_063020571.1"/>
</dbReference>
<reference evidence="12 13" key="1">
    <citation type="submission" date="2023-10" db="EMBL/GenBank/DDBJ databases">
        <title>Draft Genome Sequence of Candida saopaulonensis from a very Premature Infant with Sepsis.</title>
        <authorList>
            <person name="Ning Y."/>
            <person name="Dai R."/>
            <person name="Xiao M."/>
            <person name="Xu Y."/>
            <person name="Yan Q."/>
            <person name="Zhang L."/>
        </authorList>
    </citation>
    <scope>NUCLEOTIDE SEQUENCE [LARGE SCALE GENOMIC DNA]</scope>
    <source>
        <strain evidence="12 13">19XY460</strain>
    </source>
</reference>
<evidence type="ECO:0000256" key="9">
    <source>
        <dbReference type="ARBA" id="ARBA00032215"/>
    </source>
</evidence>
<evidence type="ECO:0000259" key="11">
    <source>
        <dbReference type="Pfam" id="PF02751"/>
    </source>
</evidence>
<evidence type="ECO:0000256" key="5">
    <source>
        <dbReference type="ARBA" id="ARBA00023163"/>
    </source>
</evidence>
<keyword evidence="4" id="KW-0805">Transcription regulation</keyword>
<dbReference type="CDD" id="cd10145">
    <property type="entry name" value="TFIIA_gamma_N"/>
    <property type="match status" value="1"/>
</dbReference>
<dbReference type="PANTHER" id="PTHR10966">
    <property type="entry name" value="TRANSCRIPTION INITIATION FACTOR IIA SUBUNIT 2"/>
    <property type="match status" value="1"/>
</dbReference>
<keyword evidence="5" id="KW-0804">Transcription</keyword>
<keyword evidence="13" id="KW-1185">Reference proteome</keyword>
<evidence type="ECO:0000313" key="12">
    <source>
        <dbReference type="EMBL" id="WPK24258.1"/>
    </source>
</evidence>
<feature type="domain" description="Transcription initiation factor IIA gamma subunit C-terminal" evidence="11">
    <location>
        <begin position="117"/>
        <end position="166"/>
    </location>
</feature>
<evidence type="ECO:0000313" key="13">
    <source>
        <dbReference type="Proteomes" id="UP001338582"/>
    </source>
</evidence>
<dbReference type="InterPro" id="IPR015872">
    <property type="entry name" value="TFIIA_gsu_N"/>
</dbReference>
<dbReference type="KEGG" id="asau:88172590"/>
<keyword evidence="6" id="KW-0539">Nucleus</keyword>
<dbReference type="InterPro" id="IPR015871">
    <property type="entry name" value="TFIIA_gsu_C"/>
</dbReference>
<dbReference type="AlphaFoldDB" id="A0AAX4H717"/>
<evidence type="ECO:0000256" key="2">
    <source>
        <dbReference type="ARBA" id="ARBA00007675"/>
    </source>
</evidence>